<dbReference type="Proteomes" id="UP001326715">
    <property type="component" value="Chromosome"/>
</dbReference>
<dbReference type="PANTHER" id="PTHR43873:SF1">
    <property type="entry name" value="COBYRINATE A,C-DIAMIDE SYNTHASE"/>
    <property type="match status" value="1"/>
</dbReference>
<evidence type="ECO:0000256" key="8">
    <source>
        <dbReference type="HAMAP-Rule" id="MF_00027"/>
    </source>
</evidence>
<evidence type="ECO:0000256" key="1">
    <source>
        <dbReference type="ARBA" id="ARBA00001946"/>
    </source>
</evidence>
<accession>A0A1K1NH75</accession>
<keyword evidence="4 8" id="KW-0547">Nucleotide-binding</keyword>
<sequence>MKKPQFLIAAASSHSGKTTLTLGLLRALHHRGLQVQPFKCGPDYIDTTHHRTAAHRPGINLDTFMMSETHVQELYSHYSQDADVAIVEGVMGLFDGAVKAEGSSAAIAMLLDIPVVLVLNAKAMAYSVAPILFGLKNFNPELKIAGVIFNFVNTESHYQFLKDACEDVGIPSLGYIPVNENIKIPSRHLGLAISPENDYEAIIEEAAAHISKSVNLDQLLELTTKEGPLYKTKDTPRATNKLQISVAFDHVFNFLYEDNIRALEQLGNVVTFSPGNEEELPPGTDWLYLPGGYPELNLALLAGNVKMHTSIRNFAAKGRRIFAECGGMMYLGKGITDQEGKRYEMCGVLDIETSMENSRLSLGYRKIQIGNTVLKGHEFHYSQASENAEIPTIGEVTNARGKTVATPIYKQQNVIASYMHLYWGEDAEIFSSLWNS</sequence>
<dbReference type="OrthoDB" id="9764035at2"/>
<evidence type="ECO:0000256" key="3">
    <source>
        <dbReference type="ARBA" id="ARBA00022598"/>
    </source>
</evidence>
<dbReference type="InterPro" id="IPR027417">
    <property type="entry name" value="P-loop_NTPase"/>
</dbReference>
<dbReference type="Proteomes" id="UP000183788">
    <property type="component" value="Unassembled WGS sequence"/>
</dbReference>
<dbReference type="EMBL" id="CP140154">
    <property type="protein sequence ID" value="WQG91155.1"/>
    <property type="molecule type" value="Genomic_DNA"/>
</dbReference>
<evidence type="ECO:0000313" key="13">
    <source>
        <dbReference type="Proteomes" id="UP000183788"/>
    </source>
</evidence>
<dbReference type="InterPro" id="IPR011698">
    <property type="entry name" value="GATase_3"/>
</dbReference>
<feature type="site" description="Increases nucleophilicity of active site Cys" evidence="8">
    <location>
        <position position="420"/>
    </location>
</feature>
<comment type="domain">
    <text evidence="8">Comprises of two domains. The C-terminal domain contains the binding site for glutamine and catalyzes the hydrolysis of this substrate to glutamate and ammonia. The N-terminal domain is anticipated to bind ATP and cobyrinate and catalyzes the ultimate synthesis of the diamide product. The ammonia produced via the glutaminase domain is probably translocated to the adjacent domain via a molecular tunnel, where it reacts with an activated intermediate.</text>
</comment>
<dbReference type="PANTHER" id="PTHR43873">
    <property type="entry name" value="COBYRINATE A,C-DIAMIDE SYNTHASE"/>
    <property type="match status" value="1"/>
</dbReference>
<evidence type="ECO:0000256" key="7">
    <source>
        <dbReference type="ARBA" id="ARBA00022962"/>
    </source>
</evidence>
<dbReference type="RefSeq" id="WP_072358109.1">
    <property type="nucleotide sequence ID" value="NZ_CP139972.1"/>
</dbReference>
<comment type="function">
    <text evidence="8">Catalyzes the ATP-dependent amidation of the two carboxylate groups at positions a and c of cobyrinate, using either L-glutamine or ammonia as the nitrogen source.</text>
</comment>
<dbReference type="GO" id="GO:0009236">
    <property type="term" value="P:cobalamin biosynthetic process"/>
    <property type="evidence" value="ECO:0007669"/>
    <property type="project" value="UniProtKB-UniRule"/>
</dbReference>
<dbReference type="AlphaFoldDB" id="A0A1K1NH75"/>
<evidence type="ECO:0000313" key="11">
    <source>
        <dbReference type="EMBL" id="SFW34792.1"/>
    </source>
</evidence>
<evidence type="ECO:0000256" key="4">
    <source>
        <dbReference type="ARBA" id="ARBA00022741"/>
    </source>
</evidence>
<keyword evidence="2 8" id="KW-0169">Cobalamin biosynthesis</keyword>
<reference evidence="12 14" key="2">
    <citation type="submission" date="2023-11" db="EMBL/GenBank/DDBJ databases">
        <title>MicrobeMod: A computational toolkit for identifying prokaryotic methylation and restriction-modification with nanopore sequencing.</title>
        <authorList>
            <person name="Crits-Christoph A."/>
            <person name="Kang S.C."/>
            <person name="Lee H."/>
            <person name="Ostrov N."/>
        </authorList>
    </citation>
    <scope>NUCLEOTIDE SEQUENCE [LARGE SCALE GENOMIC DNA]</scope>
    <source>
        <strain evidence="12 14">ATCC 23090</strain>
    </source>
</reference>
<dbReference type="UniPathway" id="UPA00148">
    <property type="reaction ID" value="UER00231"/>
</dbReference>
<feature type="domain" description="CobQ/CobB/MinD/ParA nucleotide binding" evidence="9">
    <location>
        <begin position="7"/>
        <end position="189"/>
    </location>
</feature>
<keyword evidence="14" id="KW-1185">Reference proteome</keyword>
<dbReference type="EC" id="6.3.5.11" evidence="8"/>
<dbReference type="Gene3D" id="3.40.50.880">
    <property type="match status" value="1"/>
</dbReference>
<dbReference type="InterPro" id="IPR029062">
    <property type="entry name" value="Class_I_gatase-like"/>
</dbReference>
<evidence type="ECO:0000259" key="10">
    <source>
        <dbReference type="Pfam" id="PF07685"/>
    </source>
</evidence>
<dbReference type="CDD" id="cd03130">
    <property type="entry name" value="GATase1_CobB"/>
    <property type="match status" value="1"/>
</dbReference>
<comment type="catalytic activity">
    <reaction evidence="8">
        <text>cob(II)yrinate + 2 L-glutamine + 2 ATP + 2 H2O = cob(II)yrinate a,c diamide + 2 L-glutamate + 2 ADP + 2 phosphate + 2 H(+)</text>
        <dbReference type="Rhea" id="RHEA:26289"/>
        <dbReference type="ChEBI" id="CHEBI:15377"/>
        <dbReference type="ChEBI" id="CHEBI:15378"/>
        <dbReference type="ChEBI" id="CHEBI:29985"/>
        <dbReference type="ChEBI" id="CHEBI:30616"/>
        <dbReference type="ChEBI" id="CHEBI:43474"/>
        <dbReference type="ChEBI" id="CHEBI:58359"/>
        <dbReference type="ChEBI" id="CHEBI:58537"/>
        <dbReference type="ChEBI" id="CHEBI:58894"/>
        <dbReference type="ChEBI" id="CHEBI:456216"/>
        <dbReference type="EC" id="6.3.5.11"/>
    </reaction>
</comment>
<reference evidence="11 13" key="1">
    <citation type="submission" date="2016-11" db="EMBL/GenBank/DDBJ databases">
        <authorList>
            <person name="Jaros S."/>
            <person name="Januszkiewicz K."/>
            <person name="Wedrychowicz H."/>
        </authorList>
    </citation>
    <scope>NUCLEOTIDE SEQUENCE [LARGE SCALE GENOMIC DNA]</scope>
    <source>
        <strain evidence="11 13">DSM 784</strain>
    </source>
</reference>
<gene>
    <name evidence="8" type="primary">cbiA</name>
    <name evidence="11" type="ORF">SAMN05661012_01314</name>
    <name evidence="12" type="ORF">SR876_06570</name>
</gene>
<keyword evidence="5 8" id="KW-0067">ATP-binding</keyword>
<proteinExistence type="inferred from homology"/>
<dbReference type="STRING" id="1004.SAMN05661012_01314"/>
<evidence type="ECO:0000313" key="12">
    <source>
        <dbReference type="EMBL" id="WQG91155.1"/>
    </source>
</evidence>
<evidence type="ECO:0000256" key="5">
    <source>
        <dbReference type="ARBA" id="ARBA00022840"/>
    </source>
</evidence>
<dbReference type="CDD" id="cd05388">
    <property type="entry name" value="CobB_N"/>
    <property type="match status" value="1"/>
</dbReference>
<evidence type="ECO:0000259" key="9">
    <source>
        <dbReference type="Pfam" id="PF01656"/>
    </source>
</evidence>
<keyword evidence="3 8" id="KW-0436">Ligase</keyword>
<keyword evidence="6 8" id="KW-0460">Magnesium</keyword>
<evidence type="ECO:0000256" key="2">
    <source>
        <dbReference type="ARBA" id="ARBA00022573"/>
    </source>
</evidence>
<dbReference type="EMBL" id="FPIZ01000003">
    <property type="protein sequence ID" value="SFW34792.1"/>
    <property type="molecule type" value="Genomic_DNA"/>
</dbReference>
<dbReference type="Gene3D" id="3.40.50.300">
    <property type="entry name" value="P-loop containing nucleotide triphosphate hydrolases"/>
    <property type="match status" value="2"/>
</dbReference>
<comment type="pathway">
    <text evidence="8">Cofactor biosynthesis; adenosylcobalamin biosynthesis; cob(II)yrinate a,c-diamide from sirohydrochlorin (anaerobic route): step 10/10.</text>
</comment>
<comment type="similarity">
    <text evidence="8">Belongs to the CobB/CbiA family.</text>
</comment>
<keyword evidence="7 8" id="KW-0315">Glutamine amidotransferase</keyword>
<dbReference type="NCBIfam" id="TIGR00379">
    <property type="entry name" value="cobB"/>
    <property type="match status" value="1"/>
</dbReference>
<name>A0A1K1NH75_9BACT</name>
<dbReference type="Pfam" id="PF01656">
    <property type="entry name" value="CbiA"/>
    <property type="match status" value="1"/>
</dbReference>
<protein>
    <recommendedName>
        <fullName evidence="8">Cobyrinate a,c-diamide synthase</fullName>
        <ecNumber evidence="8">6.3.5.11</ecNumber>
    </recommendedName>
    <alternativeName>
        <fullName evidence="8">Cobyrinic acid a,c-diamide synthetase</fullName>
    </alternativeName>
</protein>
<feature type="active site" description="Nucleophile" evidence="8">
    <location>
        <position position="325"/>
    </location>
</feature>
<organism evidence="11 13">
    <name type="scientific">Chitinophaga sancti</name>
    <dbReference type="NCBI Taxonomy" id="1004"/>
    <lineage>
        <taxon>Bacteria</taxon>
        <taxon>Pseudomonadati</taxon>
        <taxon>Bacteroidota</taxon>
        <taxon>Chitinophagia</taxon>
        <taxon>Chitinophagales</taxon>
        <taxon>Chitinophagaceae</taxon>
        <taxon>Chitinophaga</taxon>
    </lineage>
</organism>
<dbReference type="SUPFAM" id="SSF52540">
    <property type="entry name" value="P-loop containing nucleoside triphosphate hydrolases"/>
    <property type="match status" value="1"/>
</dbReference>
<dbReference type="NCBIfam" id="NF002204">
    <property type="entry name" value="PRK01077.1"/>
    <property type="match status" value="1"/>
</dbReference>
<dbReference type="Pfam" id="PF07685">
    <property type="entry name" value="GATase_3"/>
    <property type="match status" value="1"/>
</dbReference>
<dbReference type="GO" id="GO:0005524">
    <property type="term" value="F:ATP binding"/>
    <property type="evidence" value="ECO:0007669"/>
    <property type="project" value="UniProtKB-UniRule"/>
</dbReference>
<dbReference type="PROSITE" id="PS51274">
    <property type="entry name" value="GATASE_COBBQ"/>
    <property type="match status" value="1"/>
</dbReference>
<dbReference type="InterPro" id="IPR002586">
    <property type="entry name" value="CobQ/CobB/MinD/ParA_Nub-bd_dom"/>
</dbReference>
<evidence type="ECO:0000256" key="6">
    <source>
        <dbReference type="ARBA" id="ARBA00022842"/>
    </source>
</evidence>
<dbReference type="GO" id="GO:0042242">
    <property type="term" value="F:cobyrinic acid a,c-diamide synthase activity"/>
    <property type="evidence" value="ECO:0007669"/>
    <property type="project" value="UniProtKB-UniRule"/>
</dbReference>
<dbReference type="InterPro" id="IPR004484">
    <property type="entry name" value="CbiA/CobB_synth"/>
</dbReference>
<comment type="cofactor">
    <cofactor evidence="1 8">
        <name>Mg(2+)</name>
        <dbReference type="ChEBI" id="CHEBI:18420"/>
    </cofactor>
</comment>
<dbReference type="HAMAP" id="MF_00027">
    <property type="entry name" value="CobB_CbiA"/>
    <property type="match status" value="1"/>
</dbReference>
<feature type="domain" description="CobB/CobQ-like glutamine amidotransferase" evidence="10">
    <location>
        <begin position="244"/>
        <end position="426"/>
    </location>
</feature>
<comment type="miscellaneous">
    <text evidence="8">The a and c carboxylates of cobyrinate are activated for nucleophilic attack via formation of a phosphorylated intermediate by ATP. CbiA catalyzes first the amidation of the c-carboxylate, and then that of the a-carboxylate.</text>
</comment>
<evidence type="ECO:0000313" key="14">
    <source>
        <dbReference type="Proteomes" id="UP001326715"/>
    </source>
</evidence>
<dbReference type="SUPFAM" id="SSF52317">
    <property type="entry name" value="Class I glutamine amidotransferase-like"/>
    <property type="match status" value="1"/>
</dbReference>